<keyword evidence="3 7" id="KW-0812">Transmembrane</keyword>
<evidence type="ECO:0000259" key="8">
    <source>
        <dbReference type="PROSITE" id="PS50850"/>
    </source>
</evidence>
<gene>
    <name evidence="9" type="primary">Picot</name>
    <name evidence="9" type="ORF">CDAR_50581</name>
</gene>
<feature type="transmembrane region" description="Helical" evidence="7">
    <location>
        <begin position="431"/>
        <end position="454"/>
    </location>
</feature>
<feature type="transmembrane region" description="Helical" evidence="7">
    <location>
        <begin position="501"/>
        <end position="519"/>
    </location>
</feature>
<dbReference type="InterPro" id="IPR036259">
    <property type="entry name" value="MFS_trans_sf"/>
</dbReference>
<evidence type="ECO:0000256" key="7">
    <source>
        <dbReference type="SAM" id="Phobius"/>
    </source>
</evidence>
<feature type="transmembrane region" description="Helical" evidence="7">
    <location>
        <begin position="270"/>
        <end position="290"/>
    </location>
</feature>
<dbReference type="GO" id="GO:0006820">
    <property type="term" value="P:monoatomic anion transport"/>
    <property type="evidence" value="ECO:0007669"/>
    <property type="project" value="TreeGrafter"/>
</dbReference>
<dbReference type="Gene3D" id="1.20.1250.20">
    <property type="entry name" value="MFS general substrate transporter like domains"/>
    <property type="match status" value="1"/>
</dbReference>
<keyword evidence="6 7" id="KW-0472">Membrane</keyword>
<dbReference type="SUPFAM" id="SSF103473">
    <property type="entry name" value="MFS general substrate transporter"/>
    <property type="match status" value="1"/>
</dbReference>
<evidence type="ECO:0000313" key="9">
    <source>
        <dbReference type="EMBL" id="GIY62434.1"/>
    </source>
</evidence>
<feature type="domain" description="Major facilitator superfamily (MFS) profile" evidence="8">
    <location>
        <begin position="89"/>
        <end position="524"/>
    </location>
</feature>
<reference evidence="9 10" key="1">
    <citation type="submission" date="2021-06" db="EMBL/GenBank/DDBJ databases">
        <title>Caerostris darwini draft genome.</title>
        <authorList>
            <person name="Kono N."/>
            <person name="Arakawa K."/>
        </authorList>
    </citation>
    <scope>NUCLEOTIDE SEQUENCE [LARGE SCALE GENOMIC DNA]</scope>
</reference>
<dbReference type="InterPro" id="IPR011701">
    <property type="entry name" value="MFS"/>
</dbReference>
<protein>
    <submittedName>
        <fullName evidence="9">Inorganic phosphate cotransporter</fullName>
    </submittedName>
</protein>
<dbReference type="InterPro" id="IPR020846">
    <property type="entry name" value="MFS_dom"/>
</dbReference>
<comment type="caution">
    <text evidence="9">The sequence shown here is derived from an EMBL/GenBank/DDBJ whole genome shotgun (WGS) entry which is preliminary data.</text>
</comment>
<keyword evidence="2" id="KW-0813">Transport</keyword>
<accession>A0AAV4UYA8</accession>
<proteinExistence type="predicted"/>
<dbReference type="InterPro" id="IPR050382">
    <property type="entry name" value="MFS_Na/Anion_cotransporter"/>
</dbReference>
<dbReference type="PROSITE" id="PS50850">
    <property type="entry name" value="MFS"/>
    <property type="match status" value="1"/>
</dbReference>
<dbReference type="EMBL" id="BPLQ01012086">
    <property type="protein sequence ID" value="GIY62434.1"/>
    <property type="molecule type" value="Genomic_DNA"/>
</dbReference>
<dbReference type="Proteomes" id="UP001054837">
    <property type="component" value="Unassembled WGS sequence"/>
</dbReference>
<dbReference type="AlphaFoldDB" id="A0AAV4UYA8"/>
<feature type="transmembrane region" description="Helical" evidence="7">
    <location>
        <begin position="409"/>
        <end position="425"/>
    </location>
</feature>
<evidence type="ECO:0000256" key="1">
    <source>
        <dbReference type="ARBA" id="ARBA00004141"/>
    </source>
</evidence>
<keyword evidence="4" id="KW-0769">Symport</keyword>
<dbReference type="FunFam" id="1.20.1250.20:FF:000003">
    <property type="entry name" value="Solute carrier family 17 member 3"/>
    <property type="match status" value="1"/>
</dbReference>
<evidence type="ECO:0000256" key="5">
    <source>
        <dbReference type="ARBA" id="ARBA00022989"/>
    </source>
</evidence>
<evidence type="ECO:0000256" key="6">
    <source>
        <dbReference type="ARBA" id="ARBA00023136"/>
    </source>
</evidence>
<keyword evidence="5 7" id="KW-1133">Transmembrane helix</keyword>
<dbReference type="GO" id="GO:0015293">
    <property type="term" value="F:symporter activity"/>
    <property type="evidence" value="ECO:0007669"/>
    <property type="project" value="UniProtKB-KW"/>
</dbReference>
<feature type="transmembrane region" description="Helical" evidence="7">
    <location>
        <begin position="377"/>
        <end position="397"/>
    </location>
</feature>
<dbReference type="Pfam" id="PF07690">
    <property type="entry name" value="MFS_1"/>
    <property type="match status" value="1"/>
</dbReference>
<keyword evidence="10" id="KW-1185">Reference proteome</keyword>
<feature type="transmembrane region" description="Helical" evidence="7">
    <location>
        <begin position="235"/>
        <end position="258"/>
    </location>
</feature>
<feature type="transmembrane region" description="Helical" evidence="7">
    <location>
        <begin position="466"/>
        <end position="489"/>
    </location>
</feature>
<sequence length="562" mass="61610">MVHQGGLPADRFRDKRCFDFTGIIICGFSELLKQTGKESSYASSLPEVHHYEKGSSDPIIQSPDADRSTLQHRYIVAVLEFFVFFEINAYRLATSVSVVAMVNSTAINTQTFTNISTGSCPLNFSSEDKHLLSNKNGDFDWNPVEQGCILGANFLGYVITQMPGGMLAESYGAKPTILCGLIISSVAHLFSPLAAWSGSYVMVGVQLLRGFGQGLLPAAHCVISANWFPRRERGFLNAVILTGYPVGALVSALSSGSMCSSSFLGGWPSVYYIFGGLGLVLCLCFQLFLYESPSCHPSITNTELSYILQNQENVFSEKRPPTPWKEIFTSCPVYALTYALFGAFWAGCHIITVQPVYLDTILHFSIHENSILTSLPFIFQTVLAFIGSWISQCLNGLNIGVDKVRKGFNLLYCFGYSLCLFGVFYTGCDRVWSTVLSVAAMGTIGFSLNGCMITANDMSPSFAGTLMGLTSTVSSTAAFIFPVIVGFMTNEKQTLEQWNKIFMICNGIVLSSGIIFFIFGSAEVQTWNYPSVTEADKVCPPVDKDKKELHAETFRADVTIHL</sequence>
<dbReference type="PANTHER" id="PTHR11662:SF399">
    <property type="entry name" value="FI19708P1-RELATED"/>
    <property type="match status" value="1"/>
</dbReference>
<dbReference type="PANTHER" id="PTHR11662">
    <property type="entry name" value="SOLUTE CARRIER FAMILY 17"/>
    <property type="match status" value="1"/>
</dbReference>
<dbReference type="FunFam" id="1.20.1250.20:FF:000423">
    <property type="entry name" value="Putative inorganic phosphate cotransporter-like Protein"/>
    <property type="match status" value="1"/>
</dbReference>
<evidence type="ECO:0000256" key="4">
    <source>
        <dbReference type="ARBA" id="ARBA00022847"/>
    </source>
</evidence>
<feature type="transmembrane region" description="Helical" evidence="7">
    <location>
        <begin position="333"/>
        <end position="357"/>
    </location>
</feature>
<organism evidence="9 10">
    <name type="scientific">Caerostris darwini</name>
    <dbReference type="NCBI Taxonomy" id="1538125"/>
    <lineage>
        <taxon>Eukaryota</taxon>
        <taxon>Metazoa</taxon>
        <taxon>Ecdysozoa</taxon>
        <taxon>Arthropoda</taxon>
        <taxon>Chelicerata</taxon>
        <taxon>Arachnida</taxon>
        <taxon>Araneae</taxon>
        <taxon>Araneomorphae</taxon>
        <taxon>Entelegynae</taxon>
        <taxon>Araneoidea</taxon>
        <taxon>Araneidae</taxon>
        <taxon>Caerostris</taxon>
    </lineage>
</organism>
<evidence type="ECO:0000313" key="10">
    <source>
        <dbReference type="Proteomes" id="UP001054837"/>
    </source>
</evidence>
<evidence type="ECO:0000256" key="3">
    <source>
        <dbReference type="ARBA" id="ARBA00022692"/>
    </source>
</evidence>
<evidence type="ECO:0000256" key="2">
    <source>
        <dbReference type="ARBA" id="ARBA00022448"/>
    </source>
</evidence>
<comment type="subcellular location">
    <subcellularLocation>
        <location evidence="1">Membrane</location>
        <topology evidence="1">Multi-pass membrane protein</topology>
    </subcellularLocation>
</comment>
<name>A0AAV4UYA8_9ARAC</name>
<dbReference type="GO" id="GO:0016020">
    <property type="term" value="C:membrane"/>
    <property type="evidence" value="ECO:0007669"/>
    <property type="project" value="UniProtKB-SubCell"/>
</dbReference>